<evidence type="ECO:0000256" key="3">
    <source>
        <dbReference type="ARBA" id="ARBA00022475"/>
    </source>
</evidence>
<evidence type="ECO:0000256" key="1">
    <source>
        <dbReference type="ARBA" id="ARBA00004651"/>
    </source>
</evidence>
<comment type="caution">
    <text evidence="9">The sequence shown here is derived from an EMBL/GenBank/DDBJ whole genome shotgun (WGS) entry which is preliminary data.</text>
</comment>
<dbReference type="EMBL" id="BJOV01000003">
    <property type="protein sequence ID" value="GEE01363.1"/>
    <property type="molecule type" value="Genomic_DNA"/>
</dbReference>
<evidence type="ECO:0000256" key="5">
    <source>
        <dbReference type="ARBA" id="ARBA00022989"/>
    </source>
</evidence>
<evidence type="ECO:0000256" key="8">
    <source>
        <dbReference type="SAM" id="Phobius"/>
    </source>
</evidence>
<dbReference type="Proteomes" id="UP000444960">
    <property type="component" value="Unassembled WGS sequence"/>
</dbReference>
<keyword evidence="3" id="KW-1003">Cell membrane</keyword>
<gene>
    <name evidence="9" type="ORF">nbrc107696_18090</name>
</gene>
<dbReference type="InterPro" id="IPR050601">
    <property type="entry name" value="CPA3_antiporter_subunitC"/>
</dbReference>
<dbReference type="InterPro" id="IPR039428">
    <property type="entry name" value="NUOK/Mnh_C1-like"/>
</dbReference>
<keyword evidence="10" id="KW-1185">Reference proteome</keyword>
<reference evidence="10" key="1">
    <citation type="submission" date="2019-06" db="EMBL/GenBank/DDBJ databases">
        <title>Gordonia isolated from sludge of a wastewater treatment plant.</title>
        <authorList>
            <person name="Tamura T."/>
            <person name="Aoyama K."/>
            <person name="Kang Y."/>
            <person name="Saito S."/>
            <person name="Akiyama N."/>
            <person name="Yazawa K."/>
            <person name="Gonoi T."/>
            <person name="Mikami Y."/>
        </authorList>
    </citation>
    <scope>NUCLEOTIDE SEQUENCE [LARGE SCALE GENOMIC DNA]</scope>
    <source>
        <strain evidence="10">NBRC 107696</strain>
    </source>
</reference>
<sequence>MSINLGLLIIAGVLAATGVYLLMERSLIRMLFGLMLVGNGINLLVITLSGPPGNPPIRGRSSAGQTSVADPLAQGMVLTAIVITMGVAAFVLALTYRLFIINRRPDTEADVEPTSTETGVDDDIQDDPEDLKIATSTLQNFPDRDRSDDPLTGADTVAGDFFDDHGNPLTAEEFEKVHRGVIETDLMPEDADLIAHLVEDGDDMPEDPDDETVAGGDDR</sequence>
<feature type="compositionally biased region" description="Acidic residues" evidence="7">
    <location>
        <begin position="200"/>
        <end position="212"/>
    </location>
</feature>
<feature type="region of interest" description="Disordered" evidence="7">
    <location>
        <begin position="108"/>
        <end position="166"/>
    </location>
</feature>
<keyword evidence="4 8" id="KW-0812">Transmembrane</keyword>
<comment type="similarity">
    <text evidence="2">Belongs to the CPA3 antiporters (TC 2.A.63) subunit C family.</text>
</comment>
<evidence type="ECO:0000256" key="4">
    <source>
        <dbReference type="ARBA" id="ARBA00022692"/>
    </source>
</evidence>
<feature type="region of interest" description="Disordered" evidence="7">
    <location>
        <begin position="198"/>
        <end position="219"/>
    </location>
</feature>
<organism evidence="9 10">
    <name type="scientific">Gordonia spumicola</name>
    <dbReference type="NCBI Taxonomy" id="589161"/>
    <lineage>
        <taxon>Bacteria</taxon>
        <taxon>Bacillati</taxon>
        <taxon>Actinomycetota</taxon>
        <taxon>Actinomycetes</taxon>
        <taxon>Mycobacteriales</taxon>
        <taxon>Gordoniaceae</taxon>
        <taxon>Gordonia</taxon>
    </lineage>
</organism>
<dbReference type="AlphaFoldDB" id="A0A7I9V8E7"/>
<keyword evidence="6 8" id="KW-0472">Membrane</keyword>
<dbReference type="OrthoDB" id="9799219at2"/>
<evidence type="ECO:0000313" key="10">
    <source>
        <dbReference type="Proteomes" id="UP000444960"/>
    </source>
</evidence>
<accession>A0A7I9V8E7</accession>
<keyword evidence="5 8" id="KW-1133">Transmembrane helix</keyword>
<feature type="transmembrane region" description="Helical" evidence="8">
    <location>
        <begin position="30"/>
        <end position="52"/>
    </location>
</feature>
<feature type="transmembrane region" description="Helical" evidence="8">
    <location>
        <begin position="6"/>
        <end position="23"/>
    </location>
</feature>
<dbReference type="Pfam" id="PF00420">
    <property type="entry name" value="Oxidored_q2"/>
    <property type="match status" value="1"/>
</dbReference>
<dbReference type="Gene3D" id="1.10.287.3510">
    <property type="match status" value="1"/>
</dbReference>
<proteinExistence type="inferred from homology"/>
<evidence type="ECO:0000313" key="9">
    <source>
        <dbReference type="EMBL" id="GEE01363.1"/>
    </source>
</evidence>
<evidence type="ECO:0000256" key="7">
    <source>
        <dbReference type="SAM" id="MobiDB-lite"/>
    </source>
</evidence>
<feature type="transmembrane region" description="Helical" evidence="8">
    <location>
        <begin position="72"/>
        <end position="94"/>
    </location>
</feature>
<dbReference type="PANTHER" id="PTHR34583">
    <property type="entry name" value="ANTIPORTER SUBUNIT MNHC2-RELATED"/>
    <property type="match status" value="1"/>
</dbReference>
<dbReference type="RefSeq" id="WP_161895168.1">
    <property type="nucleotide sequence ID" value="NZ_BJOV01000003.1"/>
</dbReference>
<feature type="compositionally biased region" description="Acidic residues" evidence="7">
    <location>
        <begin position="119"/>
        <end position="129"/>
    </location>
</feature>
<protein>
    <recommendedName>
        <fullName evidence="11">Na(+)/H(+) antiporter subunit C</fullName>
    </recommendedName>
</protein>
<name>A0A7I9V8E7_9ACTN</name>
<dbReference type="PANTHER" id="PTHR34583:SF2">
    <property type="entry name" value="ANTIPORTER SUBUNIT MNHC2-RELATED"/>
    <property type="match status" value="1"/>
</dbReference>
<dbReference type="GO" id="GO:0005886">
    <property type="term" value="C:plasma membrane"/>
    <property type="evidence" value="ECO:0007669"/>
    <property type="project" value="UniProtKB-SubCell"/>
</dbReference>
<dbReference type="NCBIfam" id="NF005929">
    <property type="entry name" value="PRK07946.1"/>
    <property type="match status" value="1"/>
</dbReference>
<evidence type="ECO:0000256" key="2">
    <source>
        <dbReference type="ARBA" id="ARBA00010388"/>
    </source>
</evidence>
<evidence type="ECO:0008006" key="11">
    <source>
        <dbReference type="Google" id="ProtNLM"/>
    </source>
</evidence>
<comment type="subcellular location">
    <subcellularLocation>
        <location evidence="1">Cell membrane</location>
        <topology evidence="1">Multi-pass membrane protein</topology>
    </subcellularLocation>
</comment>
<evidence type="ECO:0000256" key="6">
    <source>
        <dbReference type="ARBA" id="ARBA00023136"/>
    </source>
</evidence>